<evidence type="ECO:0000313" key="2">
    <source>
        <dbReference type="Proteomes" id="UP000217790"/>
    </source>
</evidence>
<protein>
    <submittedName>
        <fullName evidence="1">Uncharacterized protein</fullName>
    </submittedName>
</protein>
<sequence>MFQVASYSTPFNMLPQQPRHAAAGAGHHCSSVQLPATLARPHYSEVSPSAIEAVSPDLAGVSPEYIRRSLRSETPQMLAGISALAPSHLPSILPKSHLPGALSVPVRSSSPSSRLFPTHVLAVSSTKSPSEQCMVFPIHALVLASHCAHLPAIPPAQSQLAGQSLVKLPVLPFALPSPPAFGIIHNFMYTHRLEPVFRSLLPVPAGFFQSITHETVLDTLNARETCMQLSAYLCSQEQGDLQKLTTHAVHVKELWQDMVALGIYSPDLWDAVDLAWRIIIGALTIAARNAN</sequence>
<dbReference type="Proteomes" id="UP000217790">
    <property type="component" value="Unassembled WGS sequence"/>
</dbReference>
<dbReference type="OrthoDB" id="2523383at2759"/>
<name>A0A2H3DA36_ARMGA</name>
<dbReference type="OMA" id="LNARETC"/>
<dbReference type="InParanoid" id="A0A2H3DA36"/>
<dbReference type="AlphaFoldDB" id="A0A2H3DA36"/>
<proteinExistence type="predicted"/>
<gene>
    <name evidence="1" type="ORF">ARMGADRAFT_1014360</name>
</gene>
<accession>A0A2H3DA36</accession>
<reference evidence="2" key="1">
    <citation type="journal article" date="2017" name="Nat. Ecol. Evol.">
        <title>Genome expansion and lineage-specific genetic innovations in the forest pathogenic fungi Armillaria.</title>
        <authorList>
            <person name="Sipos G."/>
            <person name="Prasanna A.N."/>
            <person name="Walter M.C."/>
            <person name="O'Connor E."/>
            <person name="Balint B."/>
            <person name="Krizsan K."/>
            <person name="Kiss B."/>
            <person name="Hess J."/>
            <person name="Varga T."/>
            <person name="Slot J."/>
            <person name="Riley R."/>
            <person name="Boka B."/>
            <person name="Rigling D."/>
            <person name="Barry K."/>
            <person name="Lee J."/>
            <person name="Mihaltcheva S."/>
            <person name="LaButti K."/>
            <person name="Lipzen A."/>
            <person name="Waldron R."/>
            <person name="Moloney N.M."/>
            <person name="Sperisen C."/>
            <person name="Kredics L."/>
            <person name="Vagvoelgyi C."/>
            <person name="Patrignani A."/>
            <person name="Fitzpatrick D."/>
            <person name="Nagy I."/>
            <person name="Doyle S."/>
            <person name="Anderson J.B."/>
            <person name="Grigoriev I.V."/>
            <person name="Gueldener U."/>
            <person name="Muensterkoetter M."/>
            <person name="Nagy L.G."/>
        </authorList>
    </citation>
    <scope>NUCLEOTIDE SEQUENCE [LARGE SCALE GENOMIC DNA]</scope>
    <source>
        <strain evidence="2">Ar21-2</strain>
    </source>
</reference>
<keyword evidence="2" id="KW-1185">Reference proteome</keyword>
<organism evidence="1 2">
    <name type="scientific">Armillaria gallica</name>
    <name type="common">Bulbous honey fungus</name>
    <name type="synonym">Armillaria bulbosa</name>
    <dbReference type="NCBI Taxonomy" id="47427"/>
    <lineage>
        <taxon>Eukaryota</taxon>
        <taxon>Fungi</taxon>
        <taxon>Dikarya</taxon>
        <taxon>Basidiomycota</taxon>
        <taxon>Agaricomycotina</taxon>
        <taxon>Agaricomycetes</taxon>
        <taxon>Agaricomycetidae</taxon>
        <taxon>Agaricales</taxon>
        <taxon>Marasmiineae</taxon>
        <taxon>Physalacriaceae</taxon>
        <taxon>Armillaria</taxon>
    </lineage>
</organism>
<dbReference type="EMBL" id="KZ293664">
    <property type="protein sequence ID" value="PBK90654.1"/>
    <property type="molecule type" value="Genomic_DNA"/>
</dbReference>
<evidence type="ECO:0000313" key="1">
    <source>
        <dbReference type="EMBL" id="PBK90654.1"/>
    </source>
</evidence>